<dbReference type="PANTHER" id="PTHR21230">
    <property type="entry name" value="VESICLE TRANSPORT V-SNARE PROTEIN VTI1-RELATED"/>
    <property type="match status" value="1"/>
</dbReference>
<dbReference type="SUPFAM" id="SSF58038">
    <property type="entry name" value="SNARE fusion complex"/>
    <property type="match status" value="1"/>
</dbReference>
<comment type="similarity">
    <text evidence="2">Belongs to the VTI1 family.</text>
</comment>
<dbReference type="GO" id="GO:1903076">
    <property type="term" value="P:regulation of protein localization to plasma membrane"/>
    <property type="evidence" value="ECO:0007669"/>
    <property type="project" value="TreeGrafter"/>
</dbReference>
<evidence type="ECO:0000259" key="11">
    <source>
        <dbReference type="SMART" id="SM00397"/>
    </source>
</evidence>
<protein>
    <recommendedName>
        <fullName evidence="11">t-SNARE coiled-coil homology domain-containing protein</fullName>
    </recommendedName>
</protein>
<dbReference type="GO" id="GO:0016236">
    <property type="term" value="P:macroautophagy"/>
    <property type="evidence" value="ECO:0007669"/>
    <property type="project" value="TreeGrafter"/>
</dbReference>
<dbReference type="GO" id="GO:0031201">
    <property type="term" value="C:SNARE complex"/>
    <property type="evidence" value="ECO:0007669"/>
    <property type="project" value="TreeGrafter"/>
</dbReference>
<keyword evidence="5" id="KW-0653">Protein transport</keyword>
<evidence type="ECO:0000313" key="12">
    <source>
        <dbReference type="EMBL" id="KAF2881178.1"/>
    </source>
</evidence>
<keyword evidence="3" id="KW-0813">Transport</keyword>
<dbReference type="GO" id="GO:0012507">
    <property type="term" value="C:ER to Golgi transport vesicle membrane"/>
    <property type="evidence" value="ECO:0007669"/>
    <property type="project" value="TreeGrafter"/>
</dbReference>
<dbReference type="AlphaFoldDB" id="A0A8K0CAU1"/>
<keyword evidence="7 9" id="KW-0175">Coiled coil</keyword>
<evidence type="ECO:0000256" key="2">
    <source>
        <dbReference type="ARBA" id="ARBA00006108"/>
    </source>
</evidence>
<dbReference type="GO" id="GO:0031902">
    <property type="term" value="C:late endosome membrane"/>
    <property type="evidence" value="ECO:0007669"/>
    <property type="project" value="TreeGrafter"/>
</dbReference>
<dbReference type="GO" id="GO:0042147">
    <property type="term" value="P:retrograde transport, endosome to Golgi"/>
    <property type="evidence" value="ECO:0007669"/>
    <property type="project" value="TreeGrafter"/>
</dbReference>
<evidence type="ECO:0000313" key="13">
    <source>
        <dbReference type="Proteomes" id="UP000801492"/>
    </source>
</evidence>
<feature type="domain" description="T-SNARE coiled-coil homology" evidence="11">
    <location>
        <begin position="10"/>
        <end position="77"/>
    </location>
</feature>
<feature type="coiled-coil region" evidence="9">
    <location>
        <begin position="43"/>
        <end position="80"/>
    </location>
</feature>
<dbReference type="Proteomes" id="UP000801492">
    <property type="component" value="Unassembled WGS sequence"/>
</dbReference>
<dbReference type="OrthoDB" id="430637at2759"/>
<keyword evidence="13" id="KW-1185">Reference proteome</keyword>
<keyword evidence="8 10" id="KW-0472">Membrane</keyword>
<gene>
    <name evidence="12" type="ORF">ILUMI_25003</name>
</gene>
<keyword evidence="4 10" id="KW-0812">Transmembrane</keyword>
<name>A0A8K0CAU1_IGNLU</name>
<dbReference type="PANTHER" id="PTHR21230:SF89">
    <property type="entry name" value="VESICLE TRANSPORT THROUGH INTERACTION WITH T-SNARES HOMOLOG 1B"/>
    <property type="match status" value="1"/>
</dbReference>
<evidence type="ECO:0000256" key="9">
    <source>
        <dbReference type="SAM" id="Coils"/>
    </source>
</evidence>
<keyword evidence="6 10" id="KW-1133">Transmembrane helix</keyword>
<dbReference type="GO" id="GO:0005789">
    <property type="term" value="C:endoplasmic reticulum membrane"/>
    <property type="evidence" value="ECO:0007669"/>
    <property type="project" value="TreeGrafter"/>
</dbReference>
<dbReference type="GO" id="GO:0015031">
    <property type="term" value="P:protein transport"/>
    <property type="evidence" value="ECO:0007669"/>
    <property type="project" value="UniProtKB-KW"/>
</dbReference>
<evidence type="ECO:0000256" key="7">
    <source>
        <dbReference type="ARBA" id="ARBA00023054"/>
    </source>
</evidence>
<dbReference type="InterPro" id="IPR000727">
    <property type="entry name" value="T_SNARE_dom"/>
</dbReference>
<dbReference type="EMBL" id="VTPC01090849">
    <property type="protein sequence ID" value="KAF2881178.1"/>
    <property type="molecule type" value="Genomic_DNA"/>
</dbReference>
<dbReference type="CDD" id="cd15890">
    <property type="entry name" value="SNARE_Vti1b"/>
    <property type="match status" value="1"/>
</dbReference>
<evidence type="ECO:0000256" key="8">
    <source>
        <dbReference type="ARBA" id="ARBA00023136"/>
    </source>
</evidence>
<organism evidence="12 13">
    <name type="scientific">Ignelater luminosus</name>
    <name type="common">Cucubano</name>
    <name type="synonym">Pyrophorus luminosus</name>
    <dbReference type="NCBI Taxonomy" id="2038154"/>
    <lineage>
        <taxon>Eukaryota</taxon>
        <taxon>Metazoa</taxon>
        <taxon>Ecdysozoa</taxon>
        <taxon>Arthropoda</taxon>
        <taxon>Hexapoda</taxon>
        <taxon>Insecta</taxon>
        <taxon>Pterygota</taxon>
        <taxon>Neoptera</taxon>
        <taxon>Endopterygota</taxon>
        <taxon>Coleoptera</taxon>
        <taxon>Polyphaga</taxon>
        <taxon>Elateriformia</taxon>
        <taxon>Elateroidea</taxon>
        <taxon>Elateridae</taxon>
        <taxon>Agrypninae</taxon>
        <taxon>Pyrophorini</taxon>
        <taxon>Ignelater</taxon>
    </lineage>
</organism>
<dbReference type="GO" id="GO:0048280">
    <property type="term" value="P:vesicle fusion with Golgi apparatus"/>
    <property type="evidence" value="ECO:0007669"/>
    <property type="project" value="TreeGrafter"/>
</dbReference>
<dbReference type="GO" id="GO:0005794">
    <property type="term" value="C:Golgi apparatus"/>
    <property type="evidence" value="ECO:0007669"/>
    <property type="project" value="TreeGrafter"/>
</dbReference>
<feature type="transmembrane region" description="Helical" evidence="10">
    <location>
        <begin position="86"/>
        <end position="105"/>
    </location>
</feature>
<evidence type="ECO:0000256" key="6">
    <source>
        <dbReference type="ARBA" id="ARBA00022989"/>
    </source>
</evidence>
<accession>A0A8K0CAU1</accession>
<dbReference type="FunFam" id="1.20.5.110:FF:000002">
    <property type="entry name" value="Vesicle transport through interaction with t-SNAREsB"/>
    <property type="match status" value="1"/>
</dbReference>
<dbReference type="Pfam" id="PF12352">
    <property type="entry name" value="V-SNARE_C"/>
    <property type="match status" value="1"/>
</dbReference>
<evidence type="ECO:0000256" key="10">
    <source>
        <dbReference type="SAM" id="Phobius"/>
    </source>
</evidence>
<dbReference type="GO" id="GO:0005829">
    <property type="term" value="C:cytosol"/>
    <property type="evidence" value="ECO:0007669"/>
    <property type="project" value="GOC"/>
</dbReference>
<comment type="caution">
    <text evidence="12">The sequence shown here is derived from an EMBL/GenBank/DDBJ whole genome shotgun (WGS) entry which is preliminary data.</text>
</comment>
<reference evidence="12" key="1">
    <citation type="submission" date="2019-08" db="EMBL/GenBank/DDBJ databases">
        <title>The genome of the North American firefly Photinus pyralis.</title>
        <authorList>
            <consortium name="Photinus pyralis genome working group"/>
            <person name="Fallon T.R."/>
            <person name="Sander Lower S.E."/>
            <person name="Weng J.-K."/>
        </authorList>
    </citation>
    <scope>NUCLEOTIDE SEQUENCE</scope>
    <source>
        <strain evidence="12">TRF0915ILg1</strain>
        <tissue evidence="12">Whole body</tissue>
    </source>
</reference>
<dbReference type="GO" id="GO:0000149">
    <property type="term" value="F:SNARE binding"/>
    <property type="evidence" value="ECO:0007669"/>
    <property type="project" value="TreeGrafter"/>
</dbReference>
<evidence type="ECO:0000256" key="5">
    <source>
        <dbReference type="ARBA" id="ARBA00022927"/>
    </source>
</evidence>
<sequence length="109" mass="12430">MDWESRNRQVALEGRAVLERTGESIARSNQIAIETETVGTEVLSELGDQRETLLRAKNRLTNADEQLDNSKNILRQMGRNVLYNKLILILIIVLEIAILGTVSYLKFFK</sequence>
<dbReference type="GO" id="GO:0006896">
    <property type="term" value="P:Golgi to vacuole transport"/>
    <property type="evidence" value="ECO:0007669"/>
    <property type="project" value="TreeGrafter"/>
</dbReference>
<dbReference type="GO" id="GO:0006891">
    <property type="term" value="P:intra-Golgi vesicle-mediated transport"/>
    <property type="evidence" value="ECO:0007669"/>
    <property type="project" value="TreeGrafter"/>
</dbReference>
<comment type="subcellular location">
    <subcellularLocation>
        <location evidence="1">Membrane</location>
        <topology evidence="1">Single-pass type IV membrane protein</topology>
    </subcellularLocation>
</comment>
<evidence type="ECO:0000256" key="1">
    <source>
        <dbReference type="ARBA" id="ARBA00004211"/>
    </source>
</evidence>
<dbReference type="Gene3D" id="1.20.5.110">
    <property type="match status" value="1"/>
</dbReference>
<proteinExistence type="inferred from homology"/>
<evidence type="ECO:0000256" key="3">
    <source>
        <dbReference type="ARBA" id="ARBA00022448"/>
    </source>
</evidence>
<dbReference type="SMART" id="SM00397">
    <property type="entry name" value="t_SNARE"/>
    <property type="match status" value="1"/>
</dbReference>
<dbReference type="GO" id="GO:0005484">
    <property type="term" value="F:SNAP receptor activity"/>
    <property type="evidence" value="ECO:0007669"/>
    <property type="project" value="TreeGrafter"/>
</dbReference>
<evidence type="ECO:0000256" key="4">
    <source>
        <dbReference type="ARBA" id="ARBA00022692"/>
    </source>
</evidence>